<evidence type="ECO:0000259" key="9">
    <source>
        <dbReference type="Pfam" id="PF03007"/>
    </source>
</evidence>
<dbReference type="GO" id="GO:0004144">
    <property type="term" value="F:diacylglycerol O-acyltransferase activity"/>
    <property type="evidence" value="ECO:0007669"/>
    <property type="project" value="UniProtKB-EC"/>
</dbReference>
<keyword evidence="8" id="KW-1133">Transmembrane helix</keyword>
<evidence type="ECO:0000256" key="7">
    <source>
        <dbReference type="ARBA" id="ARBA00048109"/>
    </source>
</evidence>
<dbReference type="Proteomes" id="UP000009046">
    <property type="component" value="Unassembled WGS sequence"/>
</dbReference>
<dbReference type="STRING" id="121224.E0VSC2"/>
<dbReference type="eggNOG" id="ENOG502S35Q">
    <property type="taxonomic scope" value="Eukaryota"/>
</dbReference>
<dbReference type="InterPro" id="IPR009721">
    <property type="entry name" value="O-acyltransferase_WSD1_C"/>
</dbReference>
<dbReference type="EMBL" id="DS235748">
    <property type="protein sequence ID" value="EEB16278.1"/>
    <property type="molecule type" value="Genomic_DNA"/>
</dbReference>
<dbReference type="GeneID" id="8234339"/>
<evidence type="ECO:0000259" key="10">
    <source>
        <dbReference type="Pfam" id="PF06974"/>
    </source>
</evidence>
<evidence type="ECO:0000313" key="11">
    <source>
        <dbReference type="EMBL" id="EEB16278.1"/>
    </source>
</evidence>
<reference evidence="12" key="3">
    <citation type="submission" date="2021-02" db="UniProtKB">
        <authorList>
            <consortium name="EnsemblMetazoa"/>
        </authorList>
    </citation>
    <scope>IDENTIFICATION</scope>
    <source>
        <strain evidence="12">USDA</strain>
    </source>
</reference>
<dbReference type="OMA" id="NGPVTGM"/>
<dbReference type="PANTHER" id="PTHR31650">
    <property type="entry name" value="O-ACYLTRANSFERASE (WSD1-LIKE) FAMILY PROTEIN"/>
    <property type="match status" value="1"/>
</dbReference>
<dbReference type="EMBL" id="AAZO01005095">
    <property type="status" value="NOT_ANNOTATED_CDS"/>
    <property type="molecule type" value="Genomic_DNA"/>
</dbReference>
<dbReference type="PANTHER" id="PTHR31650:SF1">
    <property type="entry name" value="WAX ESTER SYNTHASE_DIACYLGLYCEROL ACYLTRANSFERASE 4-RELATED"/>
    <property type="match status" value="1"/>
</dbReference>
<dbReference type="AlphaFoldDB" id="E0VSC2"/>
<sequence>MTDLKFSIDEHVFPGPSFLSNEKDLQDYVSKLIADGLPEDKPPWQLQVFQSFGINQDIVVILRVHQSVADGTALMRLLCHSLADSQIIEIPERPRFGTFSFCMNVFRACIVGPLTLLLWFLFSGEDCNILTHRTAWTGSVTVTWSASITLPKVIRIKQVTRSTVNCVLLSALAGALRRLLQGCGVKQPPDVKVVVPMDLRDQISTSLKTKLGNKTSTIIMPLPVAIEGCVPRLWATRKTLNTMRTSADPVIFYVATAALMSIGSASFARHLINFFTGRASLQFSSLPGPTSEILLEGQTLKGIYPILPAQANLGISITTMTYADQVFVSVLAERALGPTAELLLKYLEDQIEILWKLLLNRRVPGEQEFPILTSKINNSSEQIIKEVSK</sequence>
<evidence type="ECO:0000313" key="13">
    <source>
        <dbReference type="Proteomes" id="UP000009046"/>
    </source>
</evidence>
<evidence type="ECO:0000256" key="4">
    <source>
        <dbReference type="ARBA" id="ARBA00023315"/>
    </source>
</evidence>
<dbReference type="OrthoDB" id="619536at2759"/>
<dbReference type="KEGG" id="phu:Phum_PHUM415080"/>
<dbReference type="Pfam" id="PF06974">
    <property type="entry name" value="WS_DGAT_C"/>
    <property type="match status" value="1"/>
</dbReference>
<dbReference type="GO" id="GO:0047196">
    <property type="term" value="F:long-chain-alcohol O-fatty-acyltransferase activity"/>
    <property type="evidence" value="ECO:0007669"/>
    <property type="project" value="UniProtKB-EC"/>
</dbReference>
<evidence type="ECO:0000256" key="6">
    <source>
        <dbReference type="ARBA" id="ARBA00047604"/>
    </source>
</evidence>
<keyword evidence="3" id="KW-0808">Transferase</keyword>
<comment type="catalytic activity">
    <reaction evidence="7">
        <text>an acyl-CoA + a 1,2-diacyl-sn-glycerol = a triacyl-sn-glycerol + CoA</text>
        <dbReference type="Rhea" id="RHEA:10868"/>
        <dbReference type="ChEBI" id="CHEBI:17815"/>
        <dbReference type="ChEBI" id="CHEBI:57287"/>
        <dbReference type="ChEBI" id="CHEBI:58342"/>
        <dbReference type="ChEBI" id="CHEBI:64615"/>
        <dbReference type="EC" id="2.3.1.20"/>
    </reaction>
</comment>
<dbReference type="Pfam" id="PF03007">
    <property type="entry name" value="WS_DGAT_cat"/>
    <property type="match status" value="1"/>
</dbReference>
<gene>
    <name evidence="12" type="primary">8234339</name>
    <name evidence="11" type="ORF">Phum_PHUM415080</name>
</gene>
<dbReference type="GO" id="GO:0019432">
    <property type="term" value="P:triglyceride biosynthetic process"/>
    <property type="evidence" value="ECO:0007669"/>
    <property type="project" value="UniProtKB-UniPathway"/>
</dbReference>
<dbReference type="CTD" id="8234339"/>
<dbReference type="VEuPathDB" id="VectorBase:PHUM415080"/>
<feature type="domain" description="O-acyltransferase WSD1-like N-terminal" evidence="9">
    <location>
        <begin position="3"/>
        <end position="85"/>
    </location>
</feature>
<feature type="domain" description="O-acyltransferase WSD1 C-terminal" evidence="10">
    <location>
        <begin position="212"/>
        <end position="353"/>
    </location>
</feature>
<keyword evidence="8" id="KW-0472">Membrane</keyword>
<reference evidence="11" key="1">
    <citation type="submission" date="2007-04" db="EMBL/GenBank/DDBJ databases">
        <title>Annotation of Pediculus humanus corporis strain USDA.</title>
        <authorList>
            <person name="Kirkness E."/>
            <person name="Hannick L."/>
            <person name="Hass B."/>
            <person name="Bruggner R."/>
            <person name="Lawson D."/>
            <person name="Bidwell S."/>
            <person name="Joardar V."/>
            <person name="Caler E."/>
            <person name="Walenz B."/>
            <person name="Inman J."/>
            <person name="Schobel S."/>
            <person name="Galinsky K."/>
            <person name="Amedeo P."/>
            <person name="Strausberg R."/>
        </authorList>
    </citation>
    <scope>NUCLEOTIDE SEQUENCE</scope>
    <source>
        <strain evidence="11">USDA</strain>
    </source>
</reference>
<dbReference type="RefSeq" id="XP_002429016.1">
    <property type="nucleotide sequence ID" value="XM_002428971.1"/>
</dbReference>
<dbReference type="InParanoid" id="E0VSC2"/>
<dbReference type="UniPathway" id="UPA00282"/>
<evidence type="ECO:0000256" key="8">
    <source>
        <dbReference type="SAM" id="Phobius"/>
    </source>
</evidence>
<keyword evidence="8" id="KW-0812">Transmembrane</keyword>
<evidence type="ECO:0000256" key="2">
    <source>
        <dbReference type="ARBA" id="ARBA00005189"/>
    </source>
</evidence>
<comment type="catalytic activity">
    <reaction evidence="6">
        <text>a long chain fatty alcohol + a fatty acyl-CoA = a long-chain alcohol wax ester + CoA</text>
        <dbReference type="Rhea" id="RHEA:38443"/>
        <dbReference type="ChEBI" id="CHEBI:17135"/>
        <dbReference type="ChEBI" id="CHEBI:57287"/>
        <dbReference type="ChEBI" id="CHEBI:77636"/>
        <dbReference type="ChEBI" id="CHEBI:235323"/>
        <dbReference type="EC" id="2.3.1.75"/>
    </reaction>
</comment>
<evidence type="ECO:0000256" key="1">
    <source>
        <dbReference type="ARBA" id="ARBA00004771"/>
    </source>
</evidence>
<name>E0VSC2_PEDHC</name>
<evidence type="ECO:0000256" key="5">
    <source>
        <dbReference type="ARBA" id="ARBA00024360"/>
    </source>
</evidence>
<accession>E0VSC2</accession>
<keyword evidence="13" id="KW-1185">Reference proteome</keyword>
<evidence type="ECO:0000313" key="12">
    <source>
        <dbReference type="EnsemblMetazoa" id="PHUM415080-PA"/>
    </source>
</evidence>
<organism>
    <name type="scientific">Pediculus humanus subsp. corporis</name>
    <name type="common">Body louse</name>
    <dbReference type="NCBI Taxonomy" id="121224"/>
    <lineage>
        <taxon>Eukaryota</taxon>
        <taxon>Metazoa</taxon>
        <taxon>Ecdysozoa</taxon>
        <taxon>Arthropoda</taxon>
        <taxon>Hexapoda</taxon>
        <taxon>Insecta</taxon>
        <taxon>Pterygota</taxon>
        <taxon>Neoptera</taxon>
        <taxon>Paraneoptera</taxon>
        <taxon>Psocodea</taxon>
        <taxon>Troctomorpha</taxon>
        <taxon>Phthiraptera</taxon>
        <taxon>Anoplura</taxon>
        <taxon>Pediculidae</taxon>
        <taxon>Pediculus</taxon>
    </lineage>
</organism>
<feature type="transmembrane region" description="Helical" evidence="8">
    <location>
        <begin position="101"/>
        <end position="122"/>
    </location>
</feature>
<proteinExistence type="inferred from homology"/>
<comment type="pathway">
    <text evidence="1">Glycerolipid metabolism; triacylglycerol biosynthesis.</text>
</comment>
<dbReference type="GO" id="GO:0005886">
    <property type="term" value="C:plasma membrane"/>
    <property type="evidence" value="ECO:0007669"/>
    <property type="project" value="TreeGrafter"/>
</dbReference>
<keyword evidence="4" id="KW-0012">Acyltransferase</keyword>
<comment type="similarity">
    <text evidence="5">In the N-terminal section; belongs to the long-chain O-acyltransferase family.</text>
</comment>
<dbReference type="EnsemblMetazoa" id="PHUM415080-RA">
    <property type="protein sequence ID" value="PHUM415080-PA"/>
    <property type="gene ID" value="PHUM415080"/>
</dbReference>
<dbReference type="InterPro" id="IPR045034">
    <property type="entry name" value="O-acyltransferase_WSD1-like"/>
</dbReference>
<reference evidence="11" key="2">
    <citation type="submission" date="2007-04" db="EMBL/GenBank/DDBJ databases">
        <title>The genome of the human body louse.</title>
        <authorList>
            <consortium name="The Human Body Louse Genome Consortium"/>
            <person name="Kirkness E."/>
            <person name="Walenz B."/>
            <person name="Hass B."/>
            <person name="Bruggner R."/>
            <person name="Strausberg R."/>
        </authorList>
    </citation>
    <scope>NUCLEOTIDE SEQUENCE</scope>
    <source>
        <strain evidence="11">USDA</strain>
    </source>
</reference>
<comment type="pathway">
    <text evidence="2">Lipid metabolism.</text>
</comment>
<feature type="transmembrane region" description="Helical" evidence="8">
    <location>
        <begin position="250"/>
        <end position="268"/>
    </location>
</feature>
<evidence type="ECO:0000256" key="3">
    <source>
        <dbReference type="ARBA" id="ARBA00022679"/>
    </source>
</evidence>
<dbReference type="HOGENOM" id="CLU_027831_0_0_1"/>
<dbReference type="InterPro" id="IPR004255">
    <property type="entry name" value="O-acyltransferase_WSD1_N"/>
</dbReference>
<protein>
    <submittedName>
        <fullName evidence="11 12">Uncharacterized protein</fullName>
    </submittedName>
</protein>